<dbReference type="AlphaFoldDB" id="A0A507EWA1"/>
<keyword evidence="1" id="KW-0812">Transmembrane</keyword>
<dbReference type="OrthoDB" id="2113020at2759"/>
<evidence type="ECO:0000313" key="2">
    <source>
        <dbReference type="EMBL" id="TPX67448.1"/>
    </source>
</evidence>
<feature type="transmembrane region" description="Helical" evidence="1">
    <location>
        <begin position="6"/>
        <end position="24"/>
    </location>
</feature>
<dbReference type="EMBL" id="QEAP01000397">
    <property type="protein sequence ID" value="TPX67448.1"/>
    <property type="molecule type" value="Genomic_DNA"/>
</dbReference>
<evidence type="ECO:0000256" key="1">
    <source>
        <dbReference type="SAM" id="Phobius"/>
    </source>
</evidence>
<feature type="transmembrane region" description="Helical" evidence="1">
    <location>
        <begin position="154"/>
        <end position="176"/>
    </location>
</feature>
<evidence type="ECO:0008006" key="4">
    <source>
        <dbReference type="Google" id="ProtNLM"/>
    </source>
</evidence>
<keyword evidence="1" id="KW-1133">Transmembrane helix</keyword>
<feature type="transmembrane region" description="Helical" evidence="1">
    <location>
        <begin position="77"/>
        <end position="98"/>
    </location>
</feature>
<organism evidence="2 3">
    <name type="scientific">Chytriomyces confervae</name>
    <dbReference type="NCBI Taxonomy" id="246404"/>
    <lineage>
        <taxon>Eukaryota</taxon>
        <taxon>Fungi</taxon>
        <taxon>Fungi incertae sedis</taxon>
        <taxon>Chytridiomycota</taxon>
        <taxon>Chytridiomycota incertae sedis</taxon>
        <taxon>Chytridiomycetes</taxon>
        <taxon>Chytridiales</taxon>
        <taxon>Chytriomycetaceae</taxon>
        <taxon>Chytriomyces</taxon>
    </lineage>
</organism>
<gene>
    <name evidence="2" type="ORF">CcCBS67573_g07498</name>
</gene>
<evidence type="ECO:0000313" key="3">
    <source>
        <dbReference type="Proteomes" id="UP000320333"/>
    </source>
</evidence>
<feature type="transmembrane region" description="Helical" evidence="1">
    <location>
        <begin position="110"/>
        <end position="134"/>
    </location>
</feature>
<protein>
    <recommendedName>
        <fullName evidence="4">G-protein coupled receptors family 1 profile domain-containing protein</fullName>
    </recommendedName>
</protein>
<dbReference type="Proteomes" id="UP000320333">
    <property type="component" value="Unassembled WGS sequence"/>
</dbReference>
<comment type="caution">
    <text evidence="2">The sequence shown here is derived from an EMBL/GenBank/DDBJ whole genome shotgun (WGS) entry which is preliminary data.</text>
</comment>
<proteinExistence type="predicted"/>
<feature type="transmembrane region" description="Helical" evidence="1">
    <location>
        <begin position="197"/>
        <end position="215"/>
    </location>
</feature>
<sequence>MSSSELTGLPLAALVFGLCIDSSFKGLITSVPRFMSALQRREPVFLMGTLVFFNAFALANFFLFLPTYSPTHSNCVVGNYFGAVTYHAFMIIFDMFILNKSYITTRHNKIFLVLAVLSIANRVGWSVADVFLLQISWDDEGGFCNYQGSALTGFYYNLADTICDAFATGASIVVLCMNGLPFHNGFDLFTKIAIENAVRSLLALIINVVVMYLVYSHEYGVNGLIIAWGFQDYIYVNLMNMELFYKEIRAATPSNIICSIDLRKDSQFPVTSGGNASLRGSQAGKETVVAAQTARQSMGV</sequence>
<feature type="transmembrane region" description="Helical" evidence="1">
    <location>
        <begin position="221"/>
        <end position="239"/>
    </location>
</feature>
<keyword evidence="3" id="KW-1185">Reference proteome</keyword>
<accession>A0A507EWA1</accession>
<reference evidence="2 3" key="1">
    <citation type="journal article" date="2019" name="Sci. Rep.">
        <title>Comparative genomics of chytrid fungi reveal insights into the obligate biotrophic and pathogenic lifestyle of Synchytrium endobioticum.</title>
        <authorList>
            <person name="van de Vossenberg B.T.L.H."/>
            <person name="Warris S."/>
            <person name="Nguyen H.D.T."/>
            <person name="van Gent-Pelzer M.P.E."/>
            <person name="Joly D.L."/>
            <person name="van de Geest H.C."/>
            <person name="Bonants P.J.M."/>
            <person name="Smith D.S."/>
            <person name="Levesque C.A."/>
            <person name="van der Lee T.A.J."/>
        </authorList>
    </citation>
    <scope>NUCLEOTIDE SEQUENCE [LARGE SCALE GENOMIC DNA]</scope>
    <source>
        <strain evidence="2 3">CBS 675.73</strain>
    </source>
</reference>
<name>A0A507EWA1_9FUNG</name>
<keyword evidence="1" id="KW-0472">Membrane</keyword>
<feature type="transmembrane region" description="Helical" evidence="1">
    <location>
        <begin position="44"/>
        <end position="65"/>
    </location>
</feature>